<protein>
    <recommendedName>
        <fullName evidence="1">glutathione transferase</fullName>
        <ecNumber evidence="1">2.5.1.18</ecNumber>
    </recommendedName>
</protein>
<evidence type="ECO:0000256" key="1">
    <source>
        <dbReference type="ARBA" id="ARBA00012452"/>
    </source>
</evidence>
<accession>A0A5N5K3B7</accession>
<gene>
    <name evidence="7" type="ORF">DKX38_026066</name>
</gene>
<dbReference type="GO" id="GO:0004364">
    <property type="term" value="F:glutathione transferase activity"/>
    <property type="evidence" value="ECO:0007669"/>
    <property type="project" value="UniProtKB-EC"/>
</dbReference>
<dbReference type="GO" id="GO:0006749">
    <property type="term" value="P:glutathione metabolic process"/>
    <property type="evidence" value="ECO:0007669"/>
    <property type="project" value="InterPro"/>
</dbReference>
<feature type="signal peptide" evidence="5">
    <location>
        <begin position="1"/>
        <end position="25"/>
    </location>
</feature>
<evidence type="ECO:0000256" key="5">
    <source>
        <dbReference type="SAM" id="SignalP"/>
    </source>
</evidence>
<dbReference type="PANTHER" id="PTHR11260">
    <property type="entry name" value="GLUTATHIONE S-TRANSFERASE, GST, SUPERFAMILY, GST DOMAIN CONTAINING"/>
    <property type="match status" value="1"/>
</dbReference>
<evidence type="ECO:0000313" key="8">
    <source>
        <dbReference type="Proteomes" id="UP000326939"/>
    </source>
</evidence>
<dbReference type="InterPro" id="IPR036282">
    <property type="entry name" value="Glutathione-S-Trfase_C_sf"/>
</dbReference>
<evidence type="ECO:0000256" key="4">
    <source>
        <dbReference type="SAM" id="MobiDB-lite"/>
    </source>
</evidence>
<organism evidence="7 8">
    <name type="scientific">Salix brachista</name>
    <dbReference type="NCBI Taxonomy" id="2182728"/>
    <lineage>
        <taxon>Eukaryota</taxon>
        <taxon>Viridiplantae</taxon>
        <taxon>Streptophyta</taxon>
        <taxon>Embryophyta</taxon>
        <taxon>Tracheophyta</taxon>
        <taxon>Spermatophyta</taxon>
        <taxon>Magnoliopsida</taxon>
        <taxon>eudicotyledons</taxon>
        <taxon>Gunneridae</taxon>
        <taxon>Pentapetalae</taxon>
        <taxon>rosids</taxon>
        <taxon>fabids</taxon>
        <taxon>Malpighiales</taxon>
        <taxon>Salicaceae</taxon>
        <taxon>Saliceae</taxon>
        <taxon>Salix</taxon>
    </lineage>
</organism>
<dbReference type="CDD" id="cd03185">
    <property type="entry name" value="GST_C_Tau"/>
    <property type="match status" value="1"/>
</dbReference>
<dbReference type="InterPro" id="IPR045073">
    <property type="entry name" value="Omega/Tau-like"/>
</dbReference>
<evidence type="ECO:0000313" key="7">
    <source>
        <dbReference type="EMBL" id="KAB5521747.1"/>
    </source>
</evidence>
<proteinExistence type="predicted"/>
<evidence type="ECO:0000259" key="6">
    <source>
        <dbReference type="PROSITE" id="PS50405"/>
    </source>
</evidence>
<dbReference type="Gene3D" id="3.40.30.10">
    <property type="entry name" value="Glutaredoxin"/>
    <property type="match status" value="1"/>
</dbReference>
<feature type="chain" id="PRO_5024392964" description="glutathione transferase" evidence="5">
    <location>
        <begin position="26"/>
        <end position="448"/>
    </location>
</feature>
<reference evidence="8" key="1">
    <citation type="journal article" date="2019" name="Gigascience">
        <title>De novo genome assembly of the endangered Acer yangbiense, a plant species with extremely small populations endemic to Yunnan Province, China.</title>
        <authorList>
            <person name="Yang J."/>
            <person name="Wariss H.M."/>
            <person name="Tao L."/>
            <person name="Zhang R."/>
            <person name="Yun Q."/>
            <person name="Hollingsworth P."/>
            <person name="Dao Z."/>
            <person name="Luo G."/>
            <person name="Guo H."/>
            <person name="Ma Y."/>
            <person name="Sun W."/>
        </authorList>
    </citation>
    <scope>NUCLEOTIDE SEQUENCE [LARGE SCALE GENOMIC DNA]</scope>
    <source>
        <strain evidence="8">cv. br00</strain>
    </source>
</reference>
<dbReference type="Gene3D" id="1.20.1050.10">
    <property type="match status" value="2"/>
</dbReference>
<keyword evidence="5" id="KW-0732">Signal</keyword>
<feature type="region of interest" description="Disordered" evidence="4">
    <location>
        <begin position="157"/>
        <end position="206"/>
    </location>
</feature>
<feature type="region of interest" description="Disordered" evidence="4">
    <location>
        <begin position="78"/>
        <end position="141"/>
    </location>
</feature>
<dbReference type="Pfam" id="PF02798">
    <property type="entry name" value="GST_N"/>
    <property type="match status" value="1"/>
</dbReference>
<dbReference type="GO" id="GO:0005737">
    <property type="term" value="C:cytoplasm"/>
    <property type="evidence" value="ECO:0007669"/>
    <property type="project" value="TreeGrafter"/>
</dbReference>
<dbReference type="Pfam" id="PF13410">
    <property type="entry name" value="GST_C_2"/>
    <property type="match status" value="1"/>
</dbReference>
<feature type="compositionally biased region" description="Polar residues" evidence="4">
    <location>
        <begin position="117"/>
        <end position="128"/>
    </location>
</feature>
<keyword evidence="8" id="KW-1185">Reference proteome</keyword>
<name>A0A5N5K3B7_9ROSI</name>
<dbReference type="InterPro" id="IPR010987">
    <property type="entry name" value="Glutathione-S-Trfase_C-like"/>
</dbReference>
<dbReference type="SUPFAM" id="SSF52833">
    <property type="entry name" value="Thioredoxin-like"/>
    <property type="match status" value="1"/>
</dbReference>
<keyword evidence="2" id="KW-0808">Transferase</keyword>
<evidence type="ECO:0000256" key="3">
    <source>
        <dbReference type="ARBA" id="ARBA00047960"/>
    </source>
</evidence>
<dbReference type="AlphaFoldDB" id="A0A5N5K3B7"/>
<comment type="caution">
    <text evidence="7">The sequence shown here is derived from an EMBL/GenBank/DDBJ whole genome shotgun (WGS) entry which is preliminary data.</text>
</comment>
<dbReference type="InterPro" id="IPR004045">
    <property type="entry name" value="Glutathione_S-Trfase_N"/>
</dbReference>
<dbReference type="EMBL" id="VDCV01000016">
    <property type="protein sequence ID" value="KAB5521747.1"/>
    <property type="molecule type" value="Genomic_DNA"/>
</dbReference>
<feature type="domain" description="GST C-terminal" evidence="6">
    <location>
        <begin position="192"/>
        <end position="315"/>
    </location>
</feature>
<evidence type="ECO:0000256" key="2">
    <source>
        <dbReference type="ARBA" id="ARBA00022679"/>
    </source>
</evidence>
<dbReference type="InterPro" id="IPR036249">
    <property type="entry name" value="Thioredoxin-like_sf"/>
</dbReference>
<dbReference type="EC" id="2.5.1.18" evidence="1"/>
<dbReference type="SUPFAM" id="SSF47616">
    <property type="entry name" value="GST C-terminal domain-like"/>
    <property type="match status" value="2"/>
</dbReference>
<comment type="catalytic activity">
    <reaction evidence="3">
        <text>RX + glutathione = an S-substituted glutathione + a halide anion + H(+)</text>
        <dbReference type="Rhea" id="RHEA:16437"/>
        <dbReference type="ChEBI" id="CHEBI:15378"/>
        <dbReference type="ChEBI" id="CHEBI:16042"/>
        <dbReference type="ChEBI" id="CHEBI:17792"/>
        <dbReference type="ChEBI" id="CHEBI:57925"/>
        <dbReference type="ChEBI" id="CHEBI:90779"/>
        <dbReference type="EC" id="2.5.1.18"/>
    </reaction>
</comment>
<dbReference type="PROSITE" id="PS50405">
    <property type="entry name" value="GST_CTER"/>
    <property type="match status" value="1"/>
</dbReference>
<feature type="compositionally biased region" description="Basic residues" evidence="4">
    <location>
        <begin position="172"/>
        <end position="188"/>
    </location>
</feature>
<dbReference type="Proteomes" id="UP000326939">
    <property type="component" value="Chromosome 16"/>
</dbReference>
<sequence>MVVLVGSMPSLASLVSLGSLSGSTATSSCVESSSYSVVKRVSLSKKSLRRAKSWHCVCKYSVTATDFIAEQGNAVSLDSSSSTIRGGSNGDGNDGDSEVVLKPSPKPVLKSKDETLLSMNSVGWGTSRGSRDSDEEEDRNKVIDSLDEVLEKAAKLETSKQSQAVLAPTKPGKGHAPGKYKDRNRKKGVSPGTPRRRMVDNDVDSPVGLIGGNTTNVYFPGRKTWTKKGQELEAGRNGLIESLKLLEGELGDKPYFEGDKLGYVDVALIPFYSWFHGYETFGHLCQMLLKKNKLRVQVLCIIPIDNTVDTWASPFGMGVRIALEEEGVNYEYTEQDLRNKSPLLLQMKPVYKKVPSSHSQWETKLNPGSGDFVDKKVYRSGRKAMTVKGEEKNDFISSLKLLVGELGDKPYFEGDKLGSVHVALIAFYCWFHGYETYGKFRIEVECDL</sequence>
<dbReference type="InterPro" id="IPR045074">
    <property type="entry name" value="GST_C_Tau"/>
</dbReference>
<dbReference type="PANTHER" id="PTHR11260:SF781">
    <property type="entry name" value="GLUTATHIONE S-TRANSFERASE U19"/>
    <property type="match status" value="1"/>
</dbReference>